<keyword evidence="4 7" id="KW-0812">Transmembrane</keyword>
<evidence type="ECO:0000259" key="9">
    <source>
        <dbReference type="PROSITE" id="PS50928"/>
    </source>
</evidence>
<dbReference type="InterPro" id="IPR045621">
    <property type="entry name" value="BPD_transp_1_N"/>
</dbReference>
<dbReference type="PANTHER" id="PTHR43163:SF6">
    <property type="entry name" value="DIPEPTIDE TRANSPORT SYSTEM PERMEASE PROTEIN DPPB-RELATED"/>
    <property type="match status" value="1"/>
</dbReference>
<dbReference type="Gene3D" id="1.10.3720.10">
    <property type="entry name" value="MetI-like"/>
    <property type="match status" value="1"/>
</dbReference>
<comment type="similarity">
    <text evidence="7">Belongs to the binding-protein-dependent transport system permease family.</text>
</comment>
<organism evidence="10 11">
    <name type="scientific">Sulfitobacter pacificus</name>
    <dbReference type="NCBI Taxonomy" id="1499314"/>
    <lineage>
        <taxon>Bacteria</taxon>
        <taxon>Pseudomonadati</taxon>
        <taxon>Pseudomonadota</taxon>
        <taxon>Alphaproteobacteria</taxon>
        <taxon>Rhodobacterales</taxon>
        <taxon>Roseobacteraceae</taxon>
        <taxon>Sulfitobacter</taxon>
    </lineage>
</organism>
<feature type="transmembrane region" description="Helical" evidence="7">
    <location>
        <begin position="329"/>
        <end position="354"/>
    </location>
</feature>
<dbReference type="PANTHER" id="PTHR43163">
    <property type="entry name" value="DIPEPTIDE TRANSPORT SYSTEM PERMEASE PROTEIN DPPB-RELATED"/>
    <property type="match status" value="1"/>
</dbReference>
<sequence>MLRAGVLARSTPTKKTRPKQGASAAGAQLGMVQFLRFAGIRAVLAFFTLCLVSFIVFSLMELVPGDCAERYLAFKNSQGAQISVADIEAERIRLGLDRPFFERWVKWIFGAFQGEFGDSCILRLNINQLLGQKVWLSIGICLGSLFLAYLIAIPVGIIAATSRNPFLNNGLRLVSYLGLALPNFLLALMIMLFSTVFFGNSLTGLFSPEFRDAPWDWPRIKDFLSHVWLPVFILGWSATAFAIQTVRALMSDEISKLYVTAAAARGVSGRRLLLRYPARHALSPIINSLGFDLNRIFNELPIVALILTLTEAGSLLIEALARSNDQQLAGAIIFFLTASIVAINFITDITLALVDPRIRRSILG</sequence>
<feature type="transmembrane region" description="Helical" evidence="7">
    <location>
        <begin position="296"/>
        <end position="317"/>
    </location>
</feature>
<keyword evidence="5 7" id="KW-1133">Transmembrane helix</keyword>
<gene>
    <name evidence="10" type="ORF">GCM10007927_08830</name>
</gene>
<reference evidence="10" key="2">
    <citation type="submission" date="2023-01" db="EMBL/GenBank/DDBJ databases">
        <title>Draft genome sequence of Sulfitobacter pacificus strain NBRC 109915.</title>
        <authorList>
            <person name="Sun Q."/>
            <person name="Mori K."/>
        </authorList>
    </citation>
    <scope>NUCLEOTIDE SEQUENCE</scope>
    <source>
        <strain evidence="10">NBRC 109915</strain>
    </source>
</reference>
<dbReference type="CDD" id="cd06261">
    <property type="entry name" value="TM_PBP2"/>
    <property type="match status" value="1"/>
</dbReference>
<dbReference type="Proteomes" id="UP001161388">
    <property type="component" value="Unassembled WGS sequence"/>
</dbReference>
<feature type="region of interest" description="Disordered" evidence="8">
    <location>
        <begin position="1"/>
        <end position="22"/>
    </location>
</feature>
<comment type="caution">
    <text evidence="10">The sequence shown here is derived from an EMBL/GenBank/DDBJ whole genome shotgun (WGS) entry which is preliminary data.</text>
</comment>
<keyword evidence="6 7" id="KW-0472">Membrane</keyword>
<evidence type="ECO:0000256" key="5">
    <source>
        <dbReference type="ARBA" id="ARBA00022989"/>
    </source>
</evidence>
<dbReference type="InterPro" id="IPR035906">
    <property type="entry name" value="MetI-like_sf"/>
</dbReference>
<comment type="subcellular location">
    <subcellularLocation>
        <location evidence="1 7">Cell membrane</location>
        <topology evidence="1 7">Multi-pass membrane protein</topology>
    </subcellularLocation>
</comment>
<feature type="transmembrane region" description="Helical" evidence="7">
    <location>
        <begin position="227"/>
        <end position="246"/>
    </location>
</feature>
<name>A0ABQ5VG67_9RHOB</name>
<evidence type="ECO:0000256" key="8">
    <source>
        <dbReference type="SAM" id="MobiDB-lite"/>
    </source>
</evidence>
<keyword evidence="11" id="KW-1185">Reference proteome</keyword>
<protein>
    <submittedName>
        <fullName evidence="10">ABC transporter permease</fullName>
    </submittedName>
</protein>
<evidence type="ECO:0000256" key="6">
    <source>
        <dbReference type="ARBA" id="ARBA00023136"/>
    </source>
</evidence>
<evidence type="ECO:0000256" key="2">
    <source>
        <dbReference type="ARBA" id="ARBA00022448"/>
    </source>
</evidence>
<dbReference type="Pfam" id="PF19300">
    <property type="entry name" value="BPD_transp_1_N"/>
    <property type="match status" value="1"/>
</dbReference>
<accession>A0ABQ5VG67</accession>
<feature type="transmembrane region" description="Helical" evidence="7">
    <location>
        <begin position="38"/>
        <end position="60"/>
    </location>
</feature>
<evidence type="ECO:0000256" key="7">
    <source>
        <dbReference type="RuleBase" id="RU363032"/>
    </source>
</evidence>
<evidence type="ECO:0000313" key="11">
    <source>
        <dbReference type="Proteomes" id="UP001161388"/>
    </source>
</evidence>
<evidence type="ECO:0000256" key="4">
    <source>
        <dbReference type="ARBA" id="ARBA00022692"/>
    </source>
</evidence>
<evidence type="ECO:0000256" key="3">
    <source>
        <dbReference type="ARBA" id="ARBA00022475"/>
    </source>
</evidence>
<evidence type="ECO:0000256" key="1">
    <source>
        <dbReference type="ARBA" id="ARBA00004651"/>
    </source>
</evidence>
<dbReference type="SUPFAM" id="SSF161098">
    <property type="entry name" value="MetI-like"/>
    <property type="match status" value="1"/>
</dbReference>
<dbReference type="InterPro" id="IPR000515">
    <property type="entry name" value="MetI-like"/>
</dbReference>
<keyword evidence="3" id="KW-1003">Cell membrane</keyword>
<reference evidence="10" key="1">
    <citation type="journal article" date="2014" name="Int. J. Syst. Evol. Microbiol.">
        <title>Complete genome of a new Firmicutes species belonging to the dominant human colonic microbiota ('Ruminococcus bicirculans') reveals two chromosomes and a selective capacity to utilize plant glucans.</title>
        <authorList>
            <consortium name="NISC Comparative Sequencing Program"/>
            <person name="Wegmann U."/>
            <person name="Louis P."/>
            <person name="Goesmann A."/>
            <person name="Henrissat B."/>
            <person name="Duncan S.H."/>
            <person name="Flint H.J."/>
        </authorList>
    </citation>
    <scope>NUCLEOTIDE SEQUENCE</scope>
    <source>
        <strain evidence="10">NBRC 109915</strain>
    </source>
</reference>
<proteinExistence type="inferred from homology"/>
<keyword evidence="2 7" id="KW-0813">Transport</keyword>
<feature type="domain" description="ABC transmembrane type-1" evidence="9">
    <location>
        <begin position="134"/>
        <end position="347"/>
    </location>
</feature>
<evidence type="ECO:0000313" key="10">
    <source>
        <dbReference type="EMBL" id="GLQ26080.1"/>
    </source>
</evidence>
<feature type="transmembrane region" description="Helical" evidence="7">
    <location>
        <begin position="173"/>
        <end position="198"/>
    </location>
</feature>
<dbReference type="EMBL" id="BSNL01000001">
    <property type="protein sequence ID" value="GLQ26080.1"/>
    <property type="molecule type" value="Genomic_DNA"/>
</dbReference>
<dbReference type="PROSITE" id="PS50928">
    <property type="entry name" value="ABC_TM1"/>
    <property type="match status" value="1"/>
</dbReference>
<dbReference type="Pfam" id="PF00528">
    <property type="entry name" value="BPD_transp_1"/>
    <property type="match status" value="1"/>
</dbReference>
<feature type="transmembrane region" description="Helical" evidence="7">
    <location>
        <begin position="134"/>
        <end position="161"/>
    </location>
</feature>